<evidence type="ECO:0000313" key="1">
    <source>
        <dbReference type="EMBL" id="PFH48323.1"/>
    </source>
</evidence>
<keyword evidence="2" id="KW-1185">Reference proteome</keyword>
<dbReference type="AlphaFoldDB" id="A0A2A9NKW3"/>
<dbReference type="EMBL" id="KZ302067">
    <property type="protein sequence ID" value="PFH48323.1"/>
    <property type="molecule type" value="Genomic_DNA"/>
</dbReference>
<name>A0A2A9NKW3_9AGAR</name>
<accession>A0A2A9NKW3</accession>
<gene>
    <name evidence="1" type="ORF">AMATHDRAFT_49605</name>
</gene>
<reference evidence="1 2" key="1">
    <citation type="submission" date="2014-02" db="EMBL/GenBank/DDBJ databases">
        <title>Transposable element dynamics among asymbiotic and ectomycorrhizal Amanita fungi.</title>
        <authorList>
            <consortium name="DOE Joint Genome Institute"/>
            <person name="Hess J."/>
            <person name="Skrede I."/>
            <person name="Wolfe B."/>
            <person name="LaButti K."/>
            <person name="Ohm R.A."/>
            <person name="Grigoriev I.V."/>
            <person name="Pringle A."/>
        </authorList>
    </citation>
    <scope>NUCLEOTIDE SEQUENCE [LARGE SCALE GENOMIC DNA]</scope>
    <source>
        <strain evidence="1 2">SKay4041</strain>
    </source>
</reference>
<dbReference type="OrthoDB" id="3050759at2759"/>
<proteinExistence type="predicted"/>
<dbReference type="Proteomes" id="UP000242287">
    <property type="component" value="Unassembled WGS sequence"/>
</dbReference>
<organism evidence="1 2">
    <name type="scientific">Amanita thiersii Skay4041</name>
    <dbReference type="NCBI Taxonomy" id="703135"/>
    <lineage>
        <taxon>Eukaryota</taxon>
        <taxon>Fungi</taxon>
        <taxon>Dikarya</taxon>
        <taxon>Basidiomycota</taxon>
        <taxon>Agaricomycotina</taxon>
        <taxon>Agaricomycetes</taxon>
        <taxon>Agaricomycetidae</taxon>
        <taxon>Agaricales</taxon>
        <taxon>Pluteineae</taxon>
        <taxon>Amanitaceae</taxon>
        <taxon>Amanita</taxon>
    </lineage>
</organism>
<sequence>MNSPSLPADFEFLELEHSGTREVHSFCDVLCRLYTTTNTGSLPFDRWNVTEIKRYENRSKESAQREYLLATAKGPGEDIFRYLKIHRSLQKSQLLTGIGGSTLTFGNQESRAPNDITVLKSPQTVAGDELIEHIEFSEHIPLPKFAIIARCVNEAANGYSLFSKRSSWFTDTTLEVLRHKHASALPGCSRNRGASRVLLPRRKTDITKLDKTCEVQFEMFMNQVISTYNKLVQSLVHPPSLYTLAEGLELEAWVLELLEIACVGTMVLFISLYKMDHHAGRKPLTY</sequence>
<protein>
    <submittedName>
        <fullName evidence="1">Uncharacterized protein</fullName>
    </submittedName>
</protein>
<evidence type="ECO:0000313" key="2">
    <source>
        <dbReference type="Proteomes" id="UP000242287"/>
    </source>
</evidence>